<dbReference type="SMART" id="SM00233">
    <property type="entry name" value="PH"/>
    <property type="match status" value="1"/>
</dbReference>
<reference evidence="2 3" key="1">
    <citation type="submission" date="2024-09" db="EMBL/GenBank/DDBJ databases">
        <title>A chromosome-level genome assembly of Gray's grenadier anchovy, Coilia grayii.</title>
        <authorList>
            <person name="Fu Z."/>
        </authorList>
    </citation>
    <scope>NUCLEOTIDE SEQUENCE [LARGE SCALE GENOMIC DNA]</scope>
    <source>
        <strain evidence="2">G4</strain>
        <tissue evidence="2">Muscle</tissue>
    </source>
</reference>
<proteinExistence type="predicted"/>
<name>A0ABD1KQH5_9TELE</name>
<gene>
    <name evidence="2" type="ORF">ACEWY4_003017</name>
</gene>
<dbReference type="InterPro" id="IPR001849">
    <property type="entry name" value="PH_domain"/>
</dbReference>
<comment type="caution">
    <text evidence="2">The sequence shown here is derived from an EMBL/GenBank/DDBJ whole genome shotgun (WGS) entry which is preliminary data.</text>
</comment>
<evidence type="ECO:0000313" key="2">
    <source>
        <dbReference type="EMBL" id="KAL2101256.1"/>
    </source>
</evidence>
<organism evidence="2 3">
    <name type="scientific">Coilia grayii</name>
    <name type="common">Gray's grenadier anchovy</name>
    <dbReference type="NCBI Taxonomy" id="363190"/>
    <lineage>
        <taxon>Eukaryota</taxon>
        <taxon>Metazoa</taxon>
        <taxon>Chordata</taxon>
        <taxon>Craniata</taxon>
        <taxon>Vertebrata</taxon>
        <taxon>Euteleostomi</taxon>
        <taxon>Actinopterygii</taxon>
        <taxon>Neopterygii</taxon>
        <taxon>Teleostei</taxon>
        <taxon>Clupei</taxon>
        <taxon>Clupeiformes</taxon>
        <taxon>Clupeoidei</taxon>
        <taxon>Engraulidae</taxon>
        <taxon>Coilinae</taxon>
        <taxon>Coilia</taxon>
    </lineage>
</organism>
<dbReference type="EMBL" id="JBHFQA010000003">
    <property type="protein sequence ID" value="KAL2101256.1"/>
    <property type="molecule type" value="Genomic_DNA"/>
</dbReference>
<dbReference type="Gene3D" id="2.30.29.30">
    <property type="entry name" value="Pleckstrin-homology domain (PH domain)/Phosphotyrosine-binding domain (PTB)"/>
    <property type="match status" value="1"/>
</dbReference>
<feature type="domain" description="PH" evidence="1">
    <location>
        <begin position="10"/>
        <end position="108"/>
    </location>
</feature>
<dbReference type="SUPFAM" id="SSF50729">
    <property type="entry name" value="PH domain-like"/>
    <property type="match status" value="1"/>
</dbReference>
<dbReference type="Proteomes" id="UP001591681">
    <property type="component" value="Unassembled WGS sequence"/>
</dbReference>
<accession>A0ABD1KQH5</accession>
<dbReference type="Pfam" id="PF00169">
    <property type="entry name" value="PH"/>
    <property type="match status" value="1"/>
</dbReference>
<keyword evidence="3" id="KW-1185">Reference proteome</keyword>
<evidence type="ECO:0000313" key="3">
    <source>
        <dbReference type="Proteomes" id="UP001591681"/>
    </source>
</evidence>
<dbReference type="PROSITE" id="PS50003">
    <property type="entry name" value="PH_DOMAIN"/>
    <property type="match status" value="1"/>
</dbReference>
<dbReference type="InterPro" id="IPR011993">
    <property type="entry name" value="PH-like_dom_sf"/>
</dbReference>
<evidence type="ECO:0000259" key="1">
    <source>
        <dbReference type="PROSITE" id="PS50003"/>
    </source>
</evidence>
<sequence>MFSDAETGPKLFFEGYLKKRKDKIKIRWTTYWFRLHNTTLFFYNKKEGHASDLRGQYYIYTVQSVREVTDGKRHTFEMTMKNGKRKVLAAETAELRQEWVRQLWQAMHLSGSGRSLSVCTWPRVSEHKTRAHSSPCTTDLVQSRGQASFEPAVPERDLYLNSFSTTDANPTDTAIYCNVYPYSQLNLKTDSDQSHEQMQKPEENLYDVLPPARRSMPLLEDIYDTPKSCRRLMEQQQSHREATESIYDVPKSLLRKMSEHTLEGQAGGAQLEVPYSVTPLG</sequence>
<dbReference type="AlphaFoldDB" id="A0ABD1KQH5"/>
<dbReference type="CDD" id="cd00821">
    <property type="entry name" value="PH"/>
    <property type="match status" value="1"/>
</dbReference>
<protein>
    <recommendedName>
        <fullName evidence="1">PH domain-containing protein</fullName>
    </recommendedName>
</protein>